<evidence type="ECO:0000256" key="4">
    <source>
        <dbReference type="ARBA" id="ARBA00022692"/>
    </source>
</evidence>
<feature type="compositionally biased region" description="Acidic residues" evidence="7">
    <location>
        <begin position="217"/>
        <end position="227"/>
    </location>
</feature>
<evidence type="ECO:0000259" key="9">
    <source>
        <dbReference type="Pfam" id="PF09335"/>
    </source>
</evidence>
<evidence type="ECO:0000256" key="2">
    <source>
        <dbReference type="ARBA" id="ARBA00010792"/>
    </source>
</evidence>
<gene>
    <name evidence="10" type="ORF">GCM10010121_086980</name>
</gene>
<feature type="transmembrane region" description="Helical" evidence="8">
    <location>
        <begin position="144"/>
        <end position="162"/>
    </location>
</feature>
<feature type="transmembrane region" description="Helical" evidence="8">
    <location>
        <begin position="182"/>
        <end position="200"/>
    </location>
</feature>
<evidence type="ECO:0000256" key="8">
    <source>
        <dbReference type="SAM" id="Phobius"/>
    </source>
</evidence>
<proteinExistence type="inferred from homology"/>
<comment type="subcellular location">
    <subcellularLocation>
        <location evidence="1">Cell membrane</location>
        <topology evidence="1">Multi-pass membrane protein</topology>
    </subcellularLocation>
</comment>
<dbReference type="InterPro" id="IPR051311">
    <property type="entry name" value="DedA_domain"/>
</dbReference>
<protein>
    <submittedName>
        <fullName evidence="10">DedA family protein</fullName>
    </submittedName>
</protein>
<dbReference type="GO" id="GO:0005886">
    <property type="term" value="C:plasma membrane"/>
    <property type="evidence" value="ECO:0007669"/>
    <property type="project" value="UniProtKB-SubCell"/>
</dbReference>
<evidence type="ECO:0000256" key="3">
    <source>
        <dbReference type="ARBA" id="ARBA00022475"/>
    </source>
</evidence>
<accession>A0A917P5S7</accession>
<organism evidence="10 11">
    <name type="scientific">Streptomyces brasiliensis</name>
    <dbReference type="NCBI Taxonomy" id="1954"/>
    <lineage>
        <taxon>Bacteria</taxon>
        <taxon>Bacillati</taxon>
        <taxon>Actinomycetota</taxon>
        <taxon>Actinomycetes</taxon>
        <taxon>Kitasatosporales</taxon>
        <taxon>Streptomycetaceae</taxon>
        <taxon>Streptomyces</taxon>
    </lineage>
</organism>
<dbReference type="RefSeq" id="WP_189316849.1">
    <property type="nucleotide sequence ID" value="NZ_BMQA01000074.1"/>
</dbReference>
<dbReference type="PANTHER" id="PTHR42709">
    <property type="entry name" value="ALKALINE PHOSPHATASE LIKE PROTEIN"/>
    <property type="match status" value="1"/>
</dbReference>
<feature type="domain" description="VTT" evidence="9">
    <location>
        <begin position="38"/>
        <end position="163"/>
    </location>
</feature>
<dbReference type="AlphaFoldDB" id="A0A917P5S7"/>
<comment type="similarity">
    <text evidence="2">Belongs to the DedA family.</text>
</comment>
<reference evidence="10" key="1">
    <citation type="journal article" date="2014" name="Int. J. Syst. Evol. Microbiol.">
        <title>Complete genome sequence of Corynebacterium casei LMG S-19264T (=DSM 44701T), isolated from a smear-ripened cheese.</title>
        <authorList>
            <consortium name="US DOE Joint Genome Institute (JGI-PGF)"/>
            <person name="Walter F."/>
            <person name="Albersmeier A."/>
            <person name="Kalinowski J."/>
            <person name="Ruckert C."/>
        </authorList>
    </citation>
    <scope>NUCLEOTIDE SEQUENCE</scope>
    <source>
        <strain evidence="10">JCM 3086</strain>
    </source>
</reference>
<evidence type="ECO:0000256" key="5">
    <source>
        <dbReference type="ARBA" id="ARBA00022989"/>
    </source>
</evidence>
<evidence type="ECO:0000256" key="7">
    <source>
        <dbReference type="SAM" id="MobiDB-lite"/>
    </source>
</evidence>
<comment type="caution">
    <text evidence="10">The sequence shown here is derived from an EMBL/GenBank/DDBJ whole genome shotgun (WGS) entry which is preliminary data.</text>
</comment>
<evidence type="ECO:0000256" key="6">
    <source>
        <dbReference type="ARBA" id="ARBA00023136"/>
    </source>
</evidence>
<keyword evidence="11" id="KW-1185">Reference proteome</keyword>
<feature type="transmembrane region" description="Helical" evidence="8">
    <location>
        <begin position="43"/>
        <end position="71"/>
    </location>
</feature>
<keyword evidence="4 8" id="KW-0812">Transmembrane</keyword>
<dbReference type="EMBL" id="BMQA01000074">
    <property type="protein sequence ID" value="GGJ62923.1"/>
    <property type="molecule type" value="Genomic_DNA"/>
</dbReference>
<dbReference type="InterPro" id="IPR032816">
    <property type="entry name" value="VTT_dom"/>
</dbReference>
<dbReference type="Proteomes" id="UP000657574">
    <property type="component" value="Unassembled WGS sequence"/>
</dbReference>
<keyword evidence="5 8" id="KW-1133">Transmembrane helix</keyword>
<keyword evidence="6 8" id="KW-0472">Membrane</keyword>
<evidence type="ECO:0000313" key="10">
    <source>
        <dbReference type="EMBL" id="GGJ62923.1"/>
    </source>
</evidence>
<evidence type="ECO:0000313" key="11">
    <source>
        <dbReference type="Proteomes" id="UP000657574"/>
    </source>
</evidence>
<feature type="region of interest" description="Disordered" evidence="7">
    <location>
        <begin position="206"/>
        <end position="227"/>
    </location>
</feature>
<dbReference type="Pfam" id="PF09335">
    <property type="entry name" value="VTT_dom"/>
    <property type="match status" value="1"/>
</dbReference>
<evidence type="ECO:0000256" key="1">
    <source>
        <dbReference type="ARBA" id="ARBA00004651"/>
    </source>
</evidence>
<name>A0A917P5S7_9ACTN</name>
<reference evidence="10" key="2">
    <citation type="submission" date="2020-09" db="EMBL/GenBank/DDBJ databases">
        <authorList>
            <person name="Sun Q."/>
            <person name="Ohkuma M."/>
        </authorList>
    </citation>
    <scope>NUCLEOTIDE SEQUENCE</scope>
    <source>
        <strain evidence="10">JCM 3086</strain>
    </source>
</reference>
<keyword evidence="3" id="KW-1003">Cell membrane</keyword>
<sequence length="227" mass="24028">MTPPPLPGVFADLAPLLDHWGYTAVGGLLFLEDFGVPVPGETVLIAAAVYAGAGQLNVVTVAVIAFLAAVCGDNIGYAIGRYGGHRLVTRYGRYVLLTPARVAKTEAFFTRHGGKVVTVARFIEGLRQANGIIAGLSEMPWRRFLVFNALGAALWVGVWVTLGGLAGDHIGTLYPAIQRYELYLLAAVGITLAAVVVRHFHCRSAHVSPSSPAPEDPAPEDQDTPAS</sequence>
<dbReference type="PANTHER" id="PTHR42709:SF6">
    <property type="entry name" value="UNDECAPRENYL PHOSPHATE TRANSPORTER A"/>
    <property type="match status" value="1"/>
</dbReference>